<organism evidence="2 3">
    <name type="scientific">Desulfonema magnum</name>
    <dbReference type="NCBI Taxonomy" id="45655"/>
    <lineage>
        <taxon>Bacteria</taxon>
        <taxon>Pseudomonadati</taxon>
        <taxon>Thermodesulfobacteriota</taxon>
        <taxon>Desulfobacteria</taxon>
        <taxon>Desulfobacterales</taxon>
        <taxon>Desulfococcaceae</taxon>
        <taxon>Desulfonema</taxon>
    </lineage>
</organism>
<dbReference type="EMBL" id="CP061800">
    <property type="protein sequence ID" value="QTA86310.1"/>
    <property type="molecule type" value="Genomic_DNA"/>
</dbReference>
<gene>
    <name evidence="2" type="ORF">dnm_023320</name>
</gene>
<evidence type="ECO:0000313" key="2">
    <source>
        <dbReference type="EMBL" id="QTA86310.1"/>
    </source>
</evidence>
<dbReference type="RefSeq" id="WP_207682002.1">
    <property type="nucleotide sequence ID" value="NZ_CP061800.1"/>
</dbReference>
<sequence>MKISYLLDENLSPRVKVAILRYDKEIDVLRVGDENAPSLGTSDPDILLFPERNKRTLVTDNRATMPDHTYAHLASGGRHWGILEVRPKTSVKELIDALCLLWEASEAEEWIDQIQWIPF</sequence>
<evidence type="ECO:0000313" key="3">
    <source>
        <dbReference type="Proteomes" id="UP000663722"/>
    </source>
</evidence>
<protein>
    <submittedName>
        <fullName evidence="2">DUF5615</fullName>
    </submittedName>
</protein>
<accession>A0A975GM60</accession>
<dbReference type="AlphaFoldDB" id="A0A975GM60"/>
<evidence type="ECO:0000259" key="1">
    <source>
        <dbReference type="Pfam" id="PF18480"/>
    </source>
</evidence>
<feature type="domain" description="DUF5615" evidence="1">
    <location>
        <begin position="5"/>
        <end position="110"/>
    </location>
</feature>
<reference evidence="2" key="1">
    <citation type="journal article" date="2021" name="Microb. Physiol.">
        <title>Proteogenomic Insights into the Physiology of Marine, Sulfate-Reducing, Filamentous Desulfonema limicola and Desulfonema magnum.</title>
        <authorList>
            <person name="Schnaars V."/>
            <person name="Wohlbrand L."/>
            <person name="Scheve S."/>
            <person name="Hinrichs C."/>
            <person name="Reinhardt R."/>
            <person name="Rabus R."/>
        </authorList>
    </citation>
    <scope>NUCLEOTIDE SEQUENCE</scope>
    <source>
        <strain evidence="2">4be13</strain>
    </source>
</reference>
<name>A0A975GM60_9BACT</name>
<proteinExistence type="predicted"/>
<dbReference type="Pfam" id="PF18480">
    <property type="entry name" value="DUF5615"/>
    <property type="match status" value="1"/>
</dbReference>
<dbReference type="Proteomes" id="UP000663722">
    <property type="component" value="Chromosome"/>
</dbReference>
<dbReference type="InterPro" id="IPR041049">
    <property type="entry name" value="DUF5615"/>
</dbReference>
<keyword evidence="3" id="KW-1185">Reference proteome</keyword>
<dbReference type="KEGG" id="dmm:dnm_023320"/>